<reference evidence="1 2" key="1">
    <citation type="submission" date="2021-11" db="EMBL/GenBank/DDBJ databases">
        <authorList>
            <person name="Liang Q."/>
            <person name="Mou H."/>
            <person name="Liu Z."/>
        </authorList>
    </citation>
    <scope>NUCLEOTIDE SEQUENCE [LARGE SCALE GENOMIC DNA]</scope>
    <source>
        <strain evidence="1 2">CHU3</strain>
    </source>
</reference>
<proteinExistence type="predicted"/>
<comment type="caution">
    <text evidence="1">The sequence shown here is derived from an EMBL/GenBank/DDBJ whole genome shotgun (WGS) entry which is preliminary data.</text>
</comment>
<protein>
    <submittedName>
        <fullName evidence="1">Uncharacterized protein</fullName>
    </submittedName>
</protein>
<organism evidence="1 2">
    <name type="scientific">Roseateles oligotrophus</name>
    <dbReference type="NCBI Taxonomy" id="1769250"/>
    <lineage>
        <taxon>Bacteria</taxon>
        <taxon>Pseudomonadati</taxon>
        <taxon>Pseudomonadota</taxon>
        <taxon>Betaproteobacteria</taxon>
        <taxon>Burkholderiales</taxon>
        <taxon>Sphaerotilaceae</taxon>
        <taxon>Roseateles</taxon>
    </lineage>
</organism>
<keyword evidence="2" id="KW-1185">Reference proteome</keyword>
<evidence type="ECO:0000313" key="2">
    <source>
        <dbReference type="Proteomes" id="UP001209701"/>
    </source>
</evidence>
<gene>
    <name evidence="1" type="ORF">LNV07_25030</name>
</gene>
<evidence type="ECO:0000313" key="1">
    <source>
        <dbReference type="EMBL" id="MCV2371368.1"/>
    </source>
</evidence>
<dbReference type="Proteomes" id="UP001209701">
    <property type="component" value="Unassembled WGS sequence"/>
</dbReference>
<dbReference type="RefSeq" id="WP_263573948.1">
    <property type="nucleotide sequence ID" value="NZ_JAJIRN010000016.1"/>
</dbReference>
<sequence>MSGIYAPIVAVTTLAVLLAQVSLQKQINDHSYSQAHIGQARADIEFYAVQLAEKLDKVALPGQTFRSILHSNFQPNTVAELDTDSLRTLAANVDAAMPGVMGMWFGIYPILAGLAASDETAFRMTLSSSIQKLIALLSFETCVTLDNYHRVRTEGRLTVVYRFSPLLEPKRAG</sequence>
<dbReference type="EMBL" id="JAJIRN010000016">
    <property type="protein sequence ID" value="MCV2371368.1"/>
    <property type="molecule type" value="Genomic_DNA"/>
</dbReference>
<name>A0ABT2YMT5_9BURK</name>
<accession>A0ABT2YMT5</accession>